<evidence type="ECO:0000313" key="7">
    <source>
        <dbReference type="EMBL" id="NYY88090.1"/>
    </source>
</evidence>
<proteinExistence type="predicted"/>
<dbReference type="GO" id="GO:0046872">
    <property type="term" value="F:metal ion binding"/>
    <property type="evidence" value="ECO:0007669"/>
    <property type="project" value="UniProtKB-KW"/>
</dbReference>
<dbReference type="CDD" id="cd01335">
    <property type="entry name" value="Radical_SAM"/>
    <property type="match status" value="1"/>
</dbReference>
<evidence type="ECO:0000259" key="6">
    <source>
        <dbReference type="Pfam" id="PF04055"/>
    </source>
</evidence>
<comment type="cofactor">
    <cofactor evidence="1">
        <name>[4Fe-4S] cluster</name>
        <dbReference type="ChEBI" id="CHEBI:49883"/>
    </cofactor>
</comment>
<dbReference type="GO" id="GO:0051536">
    <property type="term" value="F:iron-sulfur cluster binding"/>
    <property type="evidence" value="ECO:0007669"/>
    <property type="project" value="UniProtKB-KW"/>
</dbReference>
<accession>A0A7Z0Q5A9</accession>
<keyword evidence="3" id="KW-0479">Metal-binding</keyword>
<dbReference type="PANTHER" id="PTHR11228:SF7">
    <property type="entry name" value="PQQA PEPTIDE CYCLASE"/>
    <property type="match status" value="1"/>
</dbReference>
<keyword evidence="2" id="KW-0949">S-adenosyl-L-methionine</keyword>
<keyword evidence="5" id="KW-0411">Iron-sulfur</keyword>
<dbReference type="Gene3D" id="3.20.20.70">
    <property type="entry name" value="Aldolase class I"/>
    <property type="match status" value="1"/>
</dbReference>
<evidence type="ECO:0000256" key="4">
    <source>
        <dbReference type="ARBA" id="ARBA00023004"/>
    </source>
</evidence>
<dbReference type="InterPro" id="IPR013785">
    <property type="entry name" value="Aldolase_TIM"/>
</dbReference>
<organism evidence="7">
    <name type="scientific">Bradyrhizobium barranii subsp. barranii</name>
    <dbReference type="NCBI Taxonomy" id="2823807"/>
    <lineage>
        <taxon>Bacteria</taxon>
        <taxon>Pseudomonadati</taxon>
        <taxon>Pseudomonadota</taxon>
        <taxon>Alphaproteobacteria</taxon>
        <taxon>Hyphomicrobiales</taxon>
        <taxon>Nitrobacteraceae</taxon>
        <taxon>Bradyrhizobium</taxon>
        <taxon>Bradyrhizobium barranii</taxon>
    </lineage>
</organism>
<evidence type="ECO:0000313" key="8">
    <source>
        <dbReference type="EMBL" id="UGX95787.1"/>
    </source>
</evidence>
<protein>
    <submittedName>
        <fullName evidence="7">His-Xaa-Ser system radical SAM maturase HxsC</fullName>
    </submittedName>
</protein>
<dbReference type="SUPFAM" id="SSF102114">
    <property type="entry name" value="Radical SAM enzymes"/>
    <property type="match status" value="1"/>
</dbReference>
<dbReference type="InterPro" id="IPR050377">
    <property type="entry name" value="Radical_SAM_PqqE_MftC-like"/>
</dbReference>
<name>A0A7Z0Q5A9_9BRAD</name>
<keyword evidence="4" id="KW-0408">Iron</keyword>
<evidence type="ECO:0000313" key="9">
    <source>
        <dbReference type="Proteomes" id="UP000564836"/>
    </source>
</evidence>
<dbReference type="NCBIfam" id="TIGR03977">
    <property type="entry name" value="rSAM_pair_HxsC"/>
    <property type="match status" value="1"/>
</dbReference>
<reference evidence="7" key="2">
    <citation type="submission" date="2020-06" db="EMBL/GenBank/DDBJ databases">
        <title>Whole Genome Sequence of Bradyrhizobium sp. Strain 323S2.</title>
        <authorList>
            <person name="Bromfield E.S.P."/>
        </authorList>
    </citation>
    <scope>NUCLEOTIDE SEQUENCE [LARGE SCALE GENOMIC DNA]</scope>
    <source>
        <strain evidence="7">323S2</strain>
    </source>
</reference>
<dbReference type="InterPro" id="IPR007197">
    <property type="entry name" value="rSAM"/>
</dbReference>
<evidence type="ECO:0000256" key="3">
    <source>
        <dbReference type="ARBA" id="ARBA00022723"/>
    </source>
</evidence>
<dbReference type="Pfam" id="PF04055">
    <property type="entry name" value="Radical_SAM"/>
    <property type="match status" value="1"/>
</dbReference>
<dbReference type="EMBL" id="JACBFH010000001">
    <property type="protein sequence ID" value="NYY88090.1"/>
    <property type="molecule type" value="Genomic_DNA"/>
</dbReference>
<dbReference type="EMBL" id="CP088280">
    <property type="protein sequence ID" value="UGX95787.1"/>
    <property type="molecule type" value="Genomic_DNA"/>
</dbReference>
<dbReference type="PANTHER" id="PTHR11228">
    <property type="entry name" value="RADICAL SAM DOMAIN PROTEIN"/>
    <property type="match status" value="1"/>
</dbReference>
<dbReference type="AlphaFoldDB" id="A0A7Z0Q5A9"/>
<reference evidence="8 9" key="1">
    <citation type="journal article" date="2017" name="Syst. Appl. Microbiol.">
        <title>Soybeans inoculated with root zone soils of Canadian native legumes harbour diverse and novel Bradyrhizobium spp. that possess agricultural potential.</title>
        <authorList>
            <person name="Bromfield E.S.P."/>
            <person name="Cloutier S."/>
            <person name="Tambong J.T."/>
            <person name="Tran Thi T.V."/>
        </authorList>
    </citation>
    <scope>NUCLEOTIDE SEQUENCE [LARGE SCALE GENOMIC DNA]</scope>
    <source>
        <strain evidence="8 9">323S2</strain>
    </source>
</reference>
<evidence type="ECO:0000256" key="1">
    <source>
        <dbReference type="ARBA" id="ARBA00001966"/>
    </source>
</evidence>
<dbReference type="SFLD" id="SFLDG01103">
    <property type="entry name" value="Uncharacterised_Radical_SAM_Su"/>
    <property type="match status" value="1"/>
</dbReference>
<evidence type="ECO:0000256" key="2">
    <source>
        <dbReference type="ARBA" id="ARBA00022691"/>
    </source>
</evidence>
<feature type="domain" description="Radical SAM core" evidence="6">
    <location>
        <begin position="115"/>
        <end position="259"/>
    </location>
</feature>
<dbReference type="SFLD" id="SFLDS00029">
    <property type="entry name" value="Radical_SAM"/>
    <property type="match status" value="1"/>
</dbReference>
<sequence>MLQLRGTASYVRGFDTSHPSEVVRIAAPTETPRHAVDAAVIQRPDEIGTAIHSGFTKAVLVGNHTAIPEGPFRDLMVVPADYSYLSDGDLIGLQPKTGKFRSLYRRGSKHNSFLVTERCNHNCLMCSQPPRNVDDRWVLDEISRALPFVDPATKSFAFTGGETLTDWQEFIALLAQCKSTLPDTAIHVLTNGRAFARTEVAAAWADIEHPQLTAGIPIYAAVDHIHDYVVQAKGAFDETVLGVLKLKDRKQRVEVRVVLHALTAPIVAETCRWLARNLPIVDHVALMGLENTGFAIANDAMLWIDPLDYQDQLADGVTALTSAGVRVSVYNLPRCVLPRSVWPQAVQSISDWKNAYVEACSGCIEKERCSGFFTTGRPRISRGVSPILDAAPA</sequence>
<dbReference type="InterPro" id="IPR058240">
    <property type="entry name" value="rSAM_sf"/>
</dbReference>
<dbReference type="GO" id="GO:0003824">
    <property type="term" value="F:catalytic activity"/>
    <property type="evidence" value="ECO:0007669"/>
    <property type="project" value="InterPro"/>
</dbReference>
<dbReference type="RefSeq" id="WP_166343887.1">
    <property type="nucleotide sequence ID" value="NZ_CP088280.1"/>
</dbReference>
<gene>
    <name evidence="7" type="primary">hxsC</name>
    <name evidence="8" type="ORF">G6321_00011865</name>
    <name evidence="7" type="ORF">G6321_06385</name>
</gene>
<dbReference type="InterPro" id="IPR024032">
    <property type="entry name" value="rSAM_paired_HxsC"/>
</dbReference>
<dbReference type="GO" id="GO:0006783">
    <property type="term" value="P:heme biosynthetic process"/>
    <property type="evidence" value="ECO:0007669"/>
    <property type="project" value="TreeGrafter"/>
</dbReference>
<reference evidence="8 9" key="3">
    <citation type="journal article" date="2022" name="Int. J. Syst. Evol. Microbiol.">
        <title>Strains of Bradyrhizobium barranii sp. nov. associated with legumes native to Canada are symbionts of soybeans and belong to different subspecies (subsp. barranii subsp. nov. and subsp. apii subsp. nov.) and symbiovars (sv. glycinearum and sv. septentrionale).</title>
        <authorList>
            <person name="Bromfield E.S.P."/>
            <person name="Cloutier S."/>
            <person name="Wasai-Hara S."/>
            <person name="Minamisawa K."/>
        </authorList>
    </citation>
    <scope>NUCLEOTIDE SEQUENCE [LARGE SCALE GENOMIC DNA]</scope>
    <source>
        <strain evidence="8 9">323S2</strain>
    </source>
</reference>
<dbReference type="Proteomes" id="UP000564836">
    <property type="component" value="Chromosome"/>
</dbReference>
<evidence type="ECO:0000256" key="5">
    <source>
        <dbReference type="ARBA" id="ARBA00023014"/>
    </source>
</evidence>